<dbReference type="OrthoDB" id="74813at2759"/>
<dbReference type="EMBL" id="CM018042">
    <property type="protein sequence ID" value="KAA8533225.1"/>
    <property type="molecule type" value="Genomic_DNA"/>
</dbReference>
<feature type="region of interest" description="Disordered" evidence="1">
    <location>
        <begin position="24"/>
        <end position="69"/>
    </location>
</feature>
<evidence type="ECO:0000256" key="1">
    <source>
        <dbReference type="SAM" id="MobiDB-lite"/>
    </source>
</evidence>
<gene>
    <name evidence="2" type="ORF">F0562_033242</name>
</gene>
<dbReference type="Proteomes" id="UP000325577">
    <property type="component" value="Linkage Group LG19"/>
</dbReference>
<sequence>MEDGSLEIDFSSLVDVRIIEFGNSDSAKANGRADEGPVGDKAAVSGVVPNNNDKQTHTPIPEKRSKRVG</sequence>
<proteinExistence type="predicted"/>
<evidence type="ECO:0000313" key="3">
    <source>
        <dbReference type="Proteomes" id="UP000325577"/>
    </source>
</evidence>
<name>A0A5J5AQ27_9ASTE</name>
<protein>
    <submittedName>
        <fullName evidence="2">Uncharacterized protein</fullName>
    </submittedName>
</protein>
<reference evidence="2 3" key="1">
    <citation type="submission" date="2019-09" db="EMBL/GenBank/DDBJ databases">
        <title>A chromosome-level genome assembly of the Chinese tupelo Nyssa sinensis.</title>
        <authorList>
            <person name="Yang X."/>
            <person name="Kang M."/>
            <person name="Yang Y."/>
            <person name="Xiong H."/>
            <person name="Wang M."/>
            <person name="Zhang Z."/>
            <person name="Wang Z."/>
            <person name="Wu H."/>
            <person name="Ma T."/>
            <person name="Liu J."/>
            <person name="Xi Z."/>
        </authorList>
    </citation>
    <scope>NUCLEOTIDE SEQUENCE [LARGE SCALE GENOMIC DNA]</scope>
    <source>
        <strain evidence="2">J267</strain>
        <tissue evidence="2">Leaf</tissue>
    </source>
</reference>
<accession>A0A5J5AQ27</accession>
<feature type="compositionally biased region" description="Basic and acidic residues" evidence="1">
    <location>
        <begin position="54"/>
        <end position="63"/>
    </location>
</feature>
<evidence type="ECO:0000313" key="2">
    <source>
        <dbReference type="EMBL" id="KAA8533225.1"/>
    </source>
</evidence>
<keyword evidence="3" id="KW-1185">Reference proteome</keyword>
<organism evidence="2 3">
    <name type="scientific">Nyssa sinensis</name>
    <dbReference type="NCBI Taxonomy" id="561372"/>
    <lineage>
        <taxon>Eukaryota</taxon>
        <taxon>Viridiplantae</taxon>
        <taxon>Streptophyta</taxon>
        <taxon>Embryophyta</taxon>
        <taxon>Tracheophyta</taxon>
        <taxon>Spermatophyta</taxon>
        <taxon>Magnoliopsida</taxon>
        <taxon>eudicotyledons</taxon>
        <taxon>Gunneridae</taxon>
        <taxon>Pentapetalae</taxon>
        <taxon>asterids</taxon>
        <taxon>Cornales</taxon>
        <taxon>Nyssaceae</taxon>
        <taxon>Nyssa</taxon>
    </lineage>
</organism>
<dbReference type="AlphaFoldDB" id="A0A5J5AQ27"/>